<dbReference type="OrthoDB" id="5297549at2759"/>
<evidence type="ECO:0000259" key="2">
    <source>
        <dbReference type="Pfam" id="PF12813"/>
    </source>
</evidence>
<dbReference type="AlphaFoldDB" id="A0A2H4SSM4"/>
<sequence length="579" mass="64395">MGIPHLISTLEPYAQHVALERVNVVVDGPGLAHHILHVCRLNGVEHPSYRLLGETAVDWLDQLVFQRADINMIFFDGYLPKSKLPVRMQRAAKSTSQLASFYGCNGRGCPRCHIFEPAESVTIDPFKSGRLEIKPLEAPSFLVPAVIEGLQRSKRYKPIVKVVPGEADGYCAKAAADIGGVVITSDSDLLVHDLGAGGVVLLRDMYQDDEGVVCAAVYRTRDIFRALGLSGIADIRRFAYERLCSVHTSTTMLVRACSEPVKDEKAFKEFCAQYEEEERAVIPTFNLGDKLMLHGLDPRWSELLLQLSQSRSNTTPYAFRMFLPVLIDSTEKGTAWENSRGIRQLAYSLARNMLVPGSSGAVHEYRRVQTPDQSGRQVAMLSQSAIHTEVAHLAGTLNKLARSRSDKRDAMYWLLAYMTLDIHGSEADGRSPFAVDMLQRAEWPDDKTKTISWRFVHFVAQLQAAYYSLRMLRQIVHVSMLDAQRVAGSSFTKLAHALRKLPLLEESPNARSVCELLRTAPAAETGGILSQSFELPDPQAEYKIIPSKRCKKQKSYSAVSKKSTKGLATSNMFGLLPVE</sequence>
<dbReference type="EMBL" id="CP023326">
    <property type="protein sequence ID" value="ATY66115.1"/>
    <property type="molecule type" value="Genomic_DNA"/>
</dbReference>
<dbReference type="PANTHER" id="PTHR15665:SF1">
    <property type="entry name" value="PROTEIN ASTEROID HOMOLOG 1"/>
    <property type="match status" value="1"/>
</dbReference>
<gene>
    <name evidence="3" type="ORF">A9K55_001676</name>
</gene>
<accession>A0A2H4SSM4</accession>
<dbReference type="VEuPathDB" id="FungiDB:CCM_00433"/>
<dbReference type="InterPro" id="IPR039436">
    <property type="entry name" value="Asteroid_dom"/>
</dbReference>
<organism evidence="3 4">
    <name type="scientific">Cordyceps militaris</name>
    <name type="common">Caterpillar fungus</name>
    <name type="synonym">Clavaria militaris</name>
    <dbReference type="NCBI Taxonomy" id="73501"/>
    <lineage>
        <taxon>Eukaryota</taxon>
        <taxon>Fungi</taxon>
        <taxon>Dikarya</taxon>
        <taxon>Ascomycota</taxon>
        <taxon>Pezizomycotina</taxon>
        <taxon>Sordariomycetes</taxon>
        <taxon>Hypocreomycetidae</taxon>
        <taxon>Hypocreales</taxon>
        <taxon>Cordycipitaceae</taxon>
        <taxon>Cordyceps</taxon>
    </lineage>
</organism>
<dbReference type="Gene3D" id="3.40.50.1010">
    <property type="entry name" value="5'-nuclease"/>
    <property type="match status" value="1"/>
</dbReference>
<dbReference type="Pfam" id="PF12813">
    <property type="entry name" value="XPG_I_2"/>
    <property type="match status" value="1"/>
</dbReference>
<feature type="domain" description="Asteroid" evidence="2">
    <location>
        <begin position="139"/>
        <end position="370"/>
    </location>
</feature>
<dbReference type="Proteomes" id="UP000323067">
    <property type="component" value="Chromosome iii"/>
</dbReference>
<dbReference type="VEuPathDB" id="FungiDB:A9K55_001676"/>
<proteinExistence type="inferred from homology"/>
<protein>
    <recommendedName>
        <fullName evidence="2">Asteroid domain-containing protein</fullName>
    </recommendedName>
</protein>
<dbReference type="SUPFAM" id="SSF88723">
    <property type="entry name" value="PIN domain-like"/>
    <property type="match status" value="1"/>
</dbReference>
<dbReference type="InterPro" id="IPR029060">
    <property type="entry name" value="PIN-like_dom_sf"/>
</dbReference>
<name>A0A2H4SSM4_CORMI</name>
<reference evidence="3 4" key="1">
    <citation type="journal article" date="2017" name="BMC Genomics">
        <title>Chromosome level assembly and secondary metabolite potential of the parasitic fungus Cordyceps militaris.</title>
        <authorList>
            <person name="Kramer G.J."/>
            <person name="Nodwell J.R."/>
        </authorList>
    </citation>
    <scope>NUCLEOTIDE SEQUENCE [LARGE SCALE GENOMIC DNA]</scope>
    <source>
        <strain evidence="3 4">ATCC 34164</strain>
    </source>
</reference>
<comment type="similarity">
    <text evidence="1">Belongs to the asteroid family.</text>
</comment>
<dbReference type="PANTHER" id="PTHR15665">
    <property type="entry name" value="ASTEROID PROTEIN"/>
    <property type="match status" value="1"/>
</dbReference>
<dbReference type="InterPro" id="IPR026832">
    <property type="entry name" value="Asteroid"/>
</dbReference>
<evidence type="ECO:0000313" key="4">
    <source>
        <dbReference type="Proteomes" id="UP000323067"/>
    </source>
</evidence>
<evidence type="ECO:0000313" key="3">
    <source>
        <dbReference type="EMBL" id="ATY66115.1"/>
    </source>
</evidence>
<evidence type="ECO:0000256" key="1">
    <source>
        <dbReference type="ARBA" id="ARBA00007398"/>
    </source>
</evidence>